<dbReference type="InterPro" id="IPR013087">
    <property type="entry name" value="Znf_C2H2_type"/>
</dbReference>
<feature type="binding site" evidence="12">
    <location>
        <position position="13"/>
    </location>
    <ligand>
        <name>Zn(2+)</name>
        <dbReference type="ChEBI" id="CHEBI:29105"/>
    </ligand>
</feature>
<comment type="similarity">
    <text evidence="2">Belongs to the krueppel C2H2-type zinc-finger protein family.</text>
</comment>
<dbReference type="GO" id="GO:0008270">
    <property type="term" value="F:zinc ion binding"/>
    <property type="evidence" value="ECO:0007669"/>
    <property type="project" value="UniProtKB-UniRule"/>
</dbReference>
<keyword evidence="6 12" id="KW-0862">Zinc</keyword>
<keyword evidence="3 12" id="KW-0479">Metal-binding</keyword>
<dbReference type="SUPFAM" id="SSF57716">
    <property type="entry name" value="Glucocorticoid receptor-like (DNA-binding domain)"/>
    <property type="match status" value="1"/>
</dbReference>
<dbReference type="InterPro" id="IPR012934">
    <property type="entry name" value="Znf_AD"/>
</dbReference>
<evidence type="ECO:0000256" key="2">
    <source>
        <dbReference type="ARBA" id="ARBA00006991"/>
    </source>
</evidence>
<evidence type="ECO:0000256" key="5">
    <source>
        <dbReference type="ARBA" id="ARBA00022771"/>
    </source>
</evidence>
<feature type="domain" description="ZAD" evidence="15">
    <location>
        <begin position="11"/>
        <end position="84"/>
    </location>
</feature>
<dbReference type="EMBL" id="GFDL01015531">
    <property type="protein sequence ID" value="JAV19514.1"/>
    <property type="molecule type" value="Transcribed_RNA"/>
</dbReference>
<feature type="compositionally biased region" description="Basic and acidic residues" evidence="13">
    <location>
        <begin position="146"/>
        <end position="177"/>
    </location>
</feature>
<evidence type="ECO:0000256" key="9">
    <source>
        <dbReference type="ARBA" id="ARBA00023163"/>
    </source>
</evidence>
<dbReference type="PROSITE" id="PS50157">
    <property type="entry name" value="ZINC_FINGER_C2H2_2"/>
    <property type="match status" value="4"/>
</dbReference>
<keyword evidence="8" id="KW-0238">DNA-binding</keyword>
<evidence type="ECO:0000313" key="16">
    <source>
        <dbReference type="EMBL" id="JAV19514.1"/>
    </source>
</evidence>
<keyword evidence="7" id="KW-0805">Transcription regulation</keyword>
<proteinExistence type="inferred from homology"/>
<dbReference type="Pfam" id="PF07776">
    <property type="entry name" value="zf-AD"/>
    <property type="match status" value="1"/>
</dbReference>
<protein>
    <submittedName>
        <fullName evidence="16">Putative ovo</fullName>
    </submittedName>
</protein>
<evidence type="ECO:0000259" key="15">
    <source>
        <dbReference type="PROSITE" id="PS51915"/>
    </source>
</evidence>
<sequence>MANGIHSDRQRLCRLCVSDQYELFPIFGGGIADLAEKIFDCTSVVINDVDGMPALICQQCRSRIVISHHFVVSCQVADRKYHRMHGSKFWKPNRLSVDSRPVTQAVKRVENNGKQLAMPPPTVPTKAVVKETVPAKHAVVQRLKNDDKLQRRRHSIDQVRKEKPKPVVKRRLSEESHMSSASIKQMAARIEQSLKIDLDRTIDAGREKCPKCGHLVRNLRTHLLLHSTVSKFLCEICNKSYNKASTLKYHMNLHSGERPYKCPDCGKAFSSPSKIWMHRQNNSDCASSHRRRKCHKYQCNGCKSVFKHRELIDDHMRTHHPEREYSCDACGKGYFTRIKMNNHRYRVHGKAQ</sequence>
<evidence type="ECO:0000256" key="13">
    <source>
        <dbReference type="SAM" id="MobiDB-lite"/>
    </source>
</evidence>
<evidence type="ECO:0000259" key="14">
    <source>
        <dbReference type="PROSITE" id="PS50157"/>
    </source>
</evidence>
<dbReference type="SUPFAM" id="SSF57667">
    <property type="entry name" value="beta-beta-alpha zinc fingers"/>
    <property type="match status" value="2"/>
</dbReference>
<dbReference type="PROSITE" id="PS51915">
    <property type="entry name" value="ZAD"/>
    <property type="match status" value="1"/>
</dbReference>
<reference evidence="16" key="1">
    <citation type="submission" date="2017-01" db="EMBL/GenBank/DDBJ databases">
        <title>A deep insight into the sialotranscriptome of adult male and female Cluex tarsalis mosquitoes.</title>
        <authorList>
            <person name="Ribeiro J.M."/>
            <person name="Moreira F."/>
            <person name="Bernard K.A."/>
            <person name="Calvo E."/>
        </authorList>
    </citation>
    <scope>NUCLEOTIDE SEQUENCE</scope>
    <source>
        <strain evidence="16">Kern County</strain>
        <tissue evidence="16">Salivary glands</tissue>
    </source>
</reference>
<feature type="domain" description="C2H2-type" evidence="14">
    <location>
        <begin position="260"/>
        <end position="294"/>
    </location>
</feature>
<evidence type="ECO:0000256" key="7">
    <source>
        <dbReference type="ARBA" id="ARBA00023015"/>
    </source>
</evidence>
<dbReference type="GO" id="GO:0003677">
    <property type="term" value="F:DNA binding"/>
    <property type="evidence" value="ECO:0007669"/>
    <property type="project" value="UniProtKB-KW"/>
</dbReference>
<feature type="region of interest" description="Disordered" evidence="13">
    <location>
        <begin position="146"/>
        <end position="181"/>
    </location>
</feature>
<feature type="binding site" evidence="12">
    <location>
        <position position="16"/>
    </location>
    <ligand>
        <name>Zn(2+)</name>
        <dbReference type="ChEBI" id="CHEBI:29105"/>
    </ligand>
</feature>
<dbReference type="PROSITE" id="PS00028">
    <property type="entry name" value="ZINC_FINGER_C2H2_1"/>
    <property type="match status" value="3"/>
</dbReference>
<dbReference type="FunFam" id="3.30.160.60:FF:000185">
    <property type="entry name" value="zinc finger protein 319"/>
    <property type="match status" value="1"/>
</dbReference>
<comment type="subcellular location">
    <subcellularLocation>
        <location evidence="1">Nucleus</location>
    </subcellularLocation>
</comment>
<dbReference type="SMART" id="SM00868">
    <property type="entry name" value="zf-AD"/>
    <property type="match status" value="1"/>
</dbReference>
<evidence type="ECO:0000256" key="8">
    <source>
        <dbReference type="ARBA" id="ARBA00023125"/>
    </source>
</evidence>
<organism evidence="16">
    <name type="scientific">Culex tarsalis</name>
    <name type="common">Encephalitis mosquito</name>
    <dbReference type="NCBI Taxonomy" id="7177"/>
    <lineage>
        <taxon>Eukaryota</taxon>
        <taxon>Metazoa</taxon>
        <taxon>Ecdysozoa</taxon>
        <taxon>Arthropoda</taxon>
        <taxon>Hexapoda</taxon>
        <taxon>Insecta</taxon>
        <taxon>Pterygota</taxon>
        <taxon>Neoptera</taxon>
        <taxon>Endopterygota</taxon>
        <taxon>Diptera</taxon>
        <taxon>Nematocera</taxon>
        <taxon>Culicoidea</taxon>
        <taxon>Culicidae</taxon>
        <taxon>Culicinae</taxon>
        <taxon>Culicini</taxon>
        <taxon>Culex</taxon>
        <taxon>Culex</taxon>
    </lineage>
</organism>
<evidence type="ECO:0000256" key="1">
    <source>
        <dbReference type="ARBA" id="ARBA00004123"/>
    </source>
</evidence>
<dbReference type="Gene3D" id="3.30.160.60">
    <property type="entry name" value="Classic Zinc Finger"/>
    <property type="match status" value="3"/>
</dbReference>
<dbReference type="AlphaFoldDB" id="A0A1Q3EW29"/>
<keyword evidence="5 11" id="KW-0863">Zinc-finger</keyword>
<name>A0A1Q3EW29_CULTA</name>
<feature type="binding site" evidence="12">
    <location>
        <position position="57"/>
    </location>
    <ligand>
        <name>Zn(2+)</name>
        <dbReference type="ChEBI" id="CHEBI:29105"/>
    </ligand>
</feature>
<dbReference type="GO" id="GO:0005634">
    <property type="term" value="C:nucleus"/>
    <property type="evidence" value="ECO:0007669"/>
    <property type="project" value="UniProtKB-SubCell"/>
</dbReference>
<dbReference type="SMART" id="SM00355">
    <property type="entry name" value="ZnF_C2H2"/>
    <property type="match status" value="5"/>
</dbReference>
<evidence type="ECO:0000256" key="10">
    <source>
        <dbReference type="ARBA" id="ARBA00023242"/>
    </source>
</evidence>
<feature type="binding site" evidence="12">
    <location>
        <position position="60"/>
    </location>
    <ligand>
        <name>Zn(2+)</name>
        <dbReference type="ChEBI" id="CHEBI:29105"/>
    </ligand>
</feature>
<feature type="domain" description="C2H2-type" evidence="14">
    <location>
        <begin position="325"/>
        <end position="352"/>
    </location>
</feature>
<dbReference type="InterPro" id="IPR036236">
    <property type="entry name" value="Znf_C2H2_sf"/>
</dbReference>
<keyword evidence="9" id="KW-0804">Transcription</keyword>
<feature type="domain" description="C2H2-type" evidence="14">
    <location>
        <begin position="297"/>
        <end position="324"/>
    </location>
</feature>
<evidence type="ECO:0000256" key="3">
    <source>
        <dbReference type="ARBA" id="ARBA00022723"/>
    </source>
</evidence>
<keyword evidence="4" id="KW-0677">Repeat</keyword>
<dbReference type="PANTHER" id="PTHR24379:SF121">
    <property type="entry name" value="C2H2-TYPE DOMAIN-CONTAINING PROTEIN"/>
    <property type="match status" value="1"/>
</dbReference>
<evidence type="ECO:0000256" key="4">
    <source>
        <dbReference type="ARBA" id="ARBA00022737"/>
    </source>
</evidence>
<dbReference type="Pfam" id="PF00096">
    <property type="entry name" value="zf-C2H2"/>
    <property type="match status" value="3"/>
</dbReference>
<accession>A0A1Q3EW29</accession>
<keyword evidence="10" id="KW-0539">Nucleus</keyword>
<evidence type="ECO:0000256" key="11">
    <source>
        <dbReference type="PROSITE-ProRule" id="PRU00042"/>
    </source>
</evidence>
<evidence type="ECO:0000256" key="6">
    <source>
        <dbReference type="ARBA" id="ARBA00022833"/>
    </source>
</evidence>
<feature type="domain" description="C2H2-type" evidence="14">
    <location>
        <begin position="232"/>
        <end position="259"/>
    </location>
</feature>
<dbReference type="Gene3D" id="3.40.1800.20">
    <property type="match status" value="1"/>
</dbReference>
<dbReference type="PANTHER" id="PTHR24379">
    <property type="entry name" value="KRAB AND ZINC FINGER DOMAIN-CONTAINING"/>
    <property type="match status" value="1"/>
</dbReference>
<evidence type="ECO:0000256" key="12">
    <source>
        <dbReference type="PROSITE-ProRule" id="PRU01263"/>
    </source>
</evidence>